<protein>
    <submittedName>
        <fullName evidence="9">Heptose-I-phosphate ethanolaminephosphotransferase</fullName>
    </submittedName>
</protein>
<keyword evidence="3 9" id="KW-0808">Transferase</keyword>
<keyword evidence="4 7" id="KW-0812">Transmembrane</keyword>
<evidence type="ECO:0000259" key="8">
    <source>
        <dbReference type="Pfam" id="PF00884"/>
    </source>
</evidence>
<evidence type="ECO:0000256" key="4">
    <source>
        <dbReference type="ARBA" id="ARBA00022692"/>
    </source>
</evidence>
<sequence>MLYLRLLMQVSLSCTRKLNTHCLMVNSVLKILVKKKLQFFFLFYLVLLLPVLSPLAENLTKQDVLWLISANCILFIAILILLLFASPRWEKRIYTGIFVIAYLPGSIYISYLLFAHVLLQGNSIISLFETNPTESKEFLAHYFNPWIIVGFVVYIFLCFFIIWKMRAVPRIKIKEHKALFVSALVGVILFLVVPPLSKPVYFIQFYKLFVHYKIRLDKEEKAIIARQSQAYVVNDIDSAYQKTIVLVIGESLTRTHMSLYGYPRETNPRLASLGDSLLVYKDVLSPQVHTIPVLRSVMTMADRNNPNNITQKPSLIELFNRAGYKTYFISTQPFGGNFKTSYDALLNLSQYSCDLSIENQPDEIVLPKFEEVLKQQTSAKQNKLIIIHLIGNHMAYEFRYTPSFNVFNNNKDHMIKETEYRDKQAIHTIDKYDNSVLYNDDLVYKLIKTLQNKQKGESALIYFSDHGEEIYDMRNFSGHAYEKISTYMCEVPFVVWLSSNYRNMRSDLSIVPERPYSTGDVIFSISDLANLKYEDYDDTKSIFSKNFVPTERYIGNKTYDEVKALQKNYKK</sequence>
<dbReference type="EMBL" id="FQUC01000001">
    <property type="protein sequence ID" value="SHE55753.1"/>
    <property type="molecule type" value="Genomic_DNA"/>
</dbReference>
<evidence type="ECO:0000256" key="1">
    <source>
        <dbReference type="ARBA" id="ARBA00004651"/>
    </source>
</evidence>
<dbReference type="PANTHER" id="PTHR30443:SF2">
    <property type="entry name" value="PHOSPHOETHANOLAMINE TRANSFERASE EPTC"/>
    <property type="match status" value="1"/>
</dbReference>
<feature type="domain" description="Sulfatase N-terminal" evidence="8">
    <location>
        <begin position="242"/>
        <end position="530"/>
    </location>
</feature>
<evidence type="ECO:0000256" key="2">
    <source>
        <dbReference type="ARBA" id="ARBA00022475"/>
    </source>
</evidence>
<dbReference type="InterPro" id="IPR040423">
    <property type="entry name" value="PEA_transferase"/>
</dbReference>
<dbReference type="PANTHER" id="PTHR30443">
    <property type="entry name" value="INNER MEMBRANE PROTEIN"/>
    <property type="match status" value="1"/>
</dbReference>
<dbReference type="InterPro" id="IPR017850">
    <property type="entry name" value="Alkaline_phosphatase_core_sf"/>
</dbReference>
<dbReference type="STRING" id="1346286.SAMN05444362_101594"/>
<feature type="transmembrane region" description="Helical" evidence="7">
    <location>
        <begin position="97"/>
        <end position="119"/>
    </location>
</feature>
<organism evidence="9 10">
    <name type="scientific">Dysgonomonas macrotermitis</name>
    <dbReference type="NCBI Taxonomy" id="1346286"/>
    <lineage>
        <taxon>Bacteria</taxon>
        <taxon>Pseudomonadati</taxon>
        <taxon>Bacteroidota</taxon>
        <taxon>Bacteroidia</taxon>
        <taxon>Bacteroidales</taxon>
        <taxon>Dysgonomonadaceae</taxon>
        <taxon>Dysgonomonas</taxon>
    </lineage>
</organism>
<evidence type="ECO:0000256" key="3">
    <source>
        <dbReference type="ARBA" id="ARBA00022679"/>
    </source>
</evidence>
<dbReference type="AlphaFoldDB" id="A0A1M4UGN0"/>
<evidence type="ECO:0000256" key="7">
    <source>
        <dbReference type="SAM" id="Phobius"/>
    </source>
</evidence>
<dbReference type="CDD" id="cd16017">
    <property type="entry name" value="LptA"/>
    <property type="match status" value="1"/>
</dbReference>
<accession>A0A1M4UGN0</accession>
<keyword evidence="6 7" id="KW-0472">Membrane</keyword>
<feature type="transmembrane region" description="Helical" evidence="7">
    <location>
        <begin position="37"/>
        <end position="53"/>
    </location>
</feature>
<dbReference type="InterPro" id="IPR058130">
    <property type="entry name" value="PEA_transf_C"/>
</dbReference>
<gene>
    <name evidence="9" type="ORF">SAMN05444362_101594</name>
</gene>
<dbReference type="GO" id="GO:0009244">
    <property type="term" value="P:lipopolysaccharide core region biosynthetic process"/>
    <property type="evidence" value="ECO:0007669"/>
    <property type="project" value="TreeGrafter"/>
</dbReference>
<dbReference type="GO" id="GO:0016776">
    <property type="term" value="F:phosphotransferase activity, phosphate group as acceptor"/>
    <property type="evidence" value="ECO:0007669"/>
    <property type="project" value="TreeGrafter"/>
</dbReference>
<reference evidence="10" key="1">
    <citation type="submission" date="2016-11" db="EMBL/GenBank/DDBJ databases">
        <authorList>
            <person name="Varghese N."/>
            <person name="Submissions S."/>
        </authorList>
    </citation>
    <scope>NUCLEOTIDE SEQUENCE [LARGE SCALE GENOMIC DNA]</scope>
    <source>
        <strain evidence="10">DSM 27370</strain>
    </source>
</reference>
<evidence type="ECO:0000256" key="5">
    <source>
        <dbReference type="ARBA" id="ARBA00022989"/>
    </source>
</evidence>
<dbReference type="SUPFAM" id="SSF53649">
    <property type="entry name" value="Alkaline phosphatase-like"/>
    <property type="match status" value="1"/>
</dbReference>
<evidence type="ECO:0000256" key="6">
    <source>
        <dbReference type="ARBA" id="ARBA00023136"/>
    </source>
</evidence>
<evidence type="ECO:0000313" key="10">
    <source>
        <dbReference type="Proteomes" id="UP000184480"/>
    </source>
</evidence>
<name>A0A1M4UGN0_9BACT</name>
<dbReference type="InterPro" id="IPR000917">
    <property type="entry name" value="Sulfatase_N"/>
</dbReference>
<feature type="transmembrane region" description="Helical" evidence="7">
    <location>
        <begin position="65"/>
        <end position="85"/>
    </location>
</feature>
<dbReference type="GO" id="GO:0005886">
    <property type="term" value="C:plasma membrane"/>
    <property type="evidence" value="ECO:0007669"/>
    <property type="project" value="UniProtKB-SubCell"/>
</dbReference>
<proteinExistence type="predicted"/>
<keyword evidence="10" id="KW-1185">Reference proteome</keyword>
<dbReference type="Pfam" id="PF00884">
    <property type="entry name" value="Sulfatase"/>
    <property type="match status" value="1"/>
</dbReference>
<keyword evidence="5 7" id="KW-1133">Transmembrane helix</keyword>
<dbReference type="Proteomes" id="UP000184480">
    <property type="component" value="Unassembled WGS sequence"/>
</dbReference>
<dbReference type="Gene3D" id="3.40.720.10">
    <property type="entry name" value="Alkaline Phosphatase, subunit A"/>
    <property type="match status" value="1"/>
</dbReference>
<feature type="transmembrane region" description="Helical" evidence="7">
    <location>
        <begin position="139"/>
        <end position="163"/>
    </location>
</feature>
<feature type="transmembrane region" description="Helical" evidence="7">
    <location>
        <begin position="178"/>
        <end position="197"/>
    </location>
</feature>
<comment type="subcellular location">
    <subcellularLocation>
        <location evidence="1">Cell membrane</location>
        <topology evidence="1">Multi-pass membrane protein</topology>
    </subcellularLocation>
</comment>
<keyword evidence="2" id="KW-1003">Cell membrane</keyword>
<evidence type="ECO:0000313" key="9">
    <source>
        <dbReference type="EMBL" id="SHE55753.1"/>
    </source>
</evidence>